<dbReference type="NCBIfam" id="TIGR00067">
    <property type="entry name" value="glut_race"/>
    <property type="match status" value="1"/>
</dbReference>
<gene>
    <name evidence="7 8" type="primary">murI</name>
    <name evidence="8" type="ORF">ACFQ4O_12575</name>
</gene>
<evidence type="ECO:0000256" key="2">
    <source>
        <dbReference type="ARBA" id="ARBA00013090"/>
    </source>
</evidence>
<dbReference type="PANTHER" id="PTHR21198">
    <property type="entry name" value="GLUTAMATE RACEMASE"/>
    <property type="match status" value="1"/>
</dbReference>
<comment type="catalytic activity">
    <reaction evidence="1 7">
        <text>L-glutamate = D-glutamate</text>
        <dbReference type="Rhea" id="RHEA:12813"/>
        <dbReference type="ChEBI" id="CHEBI:29985"/>
        <dbReference type="ChEBI" id="CHEBI:29986"/>
        <dbReference type="EC" id="5.1.1.3"/>
    </reaction>
</comment>
<feature type="binding site" evidence="7">
    <location>
        <begin position="59"/>
        <end position="60"/>
    </location>
    <ligand>
        <name>substrate</name>
    </ligand>
</feature>
<comment type="caution">
    <text evidence="8">The sequence shown here is derived from an EMBL/GenBank/DDBJ whole genome shotgun (WGS) entry which is preliminary data.</text>
</comment>
<name>A0ABW3Z978_9HYPH</name>
<comment type="pathway">
    <text evidence="7">Cell wall biogenesis; peptidoglycan biosynthesis.</text>
</comment>
<evidence type="ECO:0000256" key="5">
    <source>
        <dbReference type="ARBA" id="ARBA00023235"/>
    </source>
</evidence>
<comment type="similarity">
    <text evidence="7">Belongs to the aspartate/glutamate racemases family.</text>
</comment>
<feature type="active site" description="Proton donor/acceptor" evidence="7">
    <location>
        <position position="205"/>
    </location>
</feature>
<evidence type="ECO:0000256" key="1">
    <source>
        <dbReference type="ARBA" id="ARBA00001602"/>
    </source>
</evidence>
<dbReference type="InterPro" id="IPR015942">
    <property type="entry name" value="Asp/Glu/hydantoin_racemase"/>
</dbReference>
<sequence>MGVDLFAGRNSAALPPLARAPRILVFDSGVGGLTVLAELRAARPDASFTYAADDAAFPYGALADERLVARVLSVMERLIARERPDIVVIACNTASTLALPALRARFALPFVGTVPAVKPAVAASTSGLVTVLATPGTVRREHTREMVEAFAGATEVTLVGSRNLAAYAEAELSGAPVPDDALRAELAPCFVERDGRRTDAVALACTHFPLLTRRFEQLAPWPAAFIDPAPAVARRVAALAAHATGVEPPAIGRAIFTSDRPQPAPLVAALRARGLPQVEHDVFLLTDGSRACAASSGRHDPGM</sequence>
<keyword evidence="9" id="KW-1185">Reference proteome</keyword>
<dbReference type="Pfam" id="PF01177">
    <property type="entry name" value="Asp_Glu_race"/>
    <property type="match status" value="1"/>
</dbReference>
<dbReference type="EC" id="5.1.1.3" evidence="2 7"/>
<comment type="function">
    <text evidence="7">Provides the (R)-glutamate required for cell wall biosynthesis.</text>
</comment>
<reference evidence="9" key="1">
    <citation type="journal article" date="2019" name="Int. J. Syst. Evol. Microbiol.">
        <title>The Global Catalogue of Microorganisms (GCM) 10K type strain sequencing project: providing services to taxonomists for standard genome sequencing and annotation.</title>
        <authorList>
            <consortium name="The Broad Institute Genomics Platform"/>
            <consortium name="The Broad Institute Genome Sequencing Center for Infectious Disease"/>
            <person name="Wu L."/>
            <person name="Ma J."/>
        </authorList>
    </citation>
    <scope>NUCLEOTIDE SEQUENCE [LARGE SCALE GENOMIC DNA]</scope>
    <source>
        <strain evidence="9">CCUG 61696</strain>
    </source>
</reference>
<keyword evidence="4 7" id="KW-0573">Peptidoglycan synthesis</keyword>
<dbReference type="PANTHER" id="PTHR21198:SF2">
    <property type="entry name" value="GLUTAMATE RACEMASE"/>
    <property type="match status" value="1"/>
</dbReference>
<feature type="binding site" evidence="7">
    <location>
        <begin position="27"/>
        <end position="28"/>
    </location>
    <ligand>
        <name>substrate</name>
    </ligand>
</feature>
<keyword evidence="5 7" id="KW-0413">Isomerase</keyword>
<feature type="binding site" evidence="7">
    <location>
        <begin position="92"/>
        <end position="93"/>
    </location>
    <ligand>
        <name>substrate</name>
    </ligand>
</feature>
<dbReference type="GO" id="GO:0008881">
    <property type="term" value="F:glutamate racemase activity"/>
    <property type="evidence" value="ECO:0007669"/>
    <property type="project" value="UniProtKB-EC"/>
</dbReference>
<dbReference type="Gene3D" id="3.40.50.1860">
    <property type="match status" value="2"/>
</dbReference>
<dbReference type="InterPro" id="IPR018187">
    <property type="entry name" value="Asp/Glu_racemase_AS_1"/>
</dbReference>
<feature type="active site" description="Proton donor/acceptor" evidence="7">
    <location>
        <position position="91"/>
    </location>
</feature>
<proteinExistence type="inferred from homology"/>
<protein>
    <recommendedName>
        <fullName evidence="2 7">Glutamate racemase</fullName>
        <ecNumber evidence="2 7">5.1.1.3</ecNumber>
    </recommendedName>
</protein>
<evidence type="ECO:0000256" key="6">
    <source>
        <dbReference type="ARBA" id="ARBA00023316"/>
    </source>
</evidence>
<evidence type="ECO:0000313" key="8">
    <source>
        <dbReference type="EMBL" id="MFD1332832.1"/>
    </source>
</evidence>
<dbReference type="RefSeq" id="WP_378776039.1">
    <property type="nucleotide sequence ID" value="NZ_JBHTMX010000128.1"/>
</dbReference>
<dbReference type="PROSITE" id="PS00923">
    <property type="entry name" value="ASP_GLU_RACEMASE_1"/>
    <property type="match status" value="1"/>
</dbReference>
<keyword evidence="3 7" id="KW-0133">Cell shape</keyword>
<dbReference type="Proteomes" id="UP001597171">
    <property type="component" value="Unassembled WGS sequence"/>
</dbReference>
<evidence type="ECO:0000256" key="7">
    <source>
        <dbReference type="HAMAP-Rule" id="MF_00258"/>
    </source>
</evidence>
<dbReference type="EMBL" id="JBHTMX010000128">
    <property type="protein sequence ID" value="MFD1332832.1"/>
    <property type="molecule type" value="Genomic_DNA"/>
</dbReference>
<keyword evidence="6 7" id="KW-0961">Cell wall biogenesis/degradation</keyword>
<dbReference type="InterPro" id="IPR004391">
    <property type="entry name" value="Glu_race"/>
</dbReference>
<evidence type="ECO:0000256" key="4">
    <source>
        <dbReference type="ARBA" id="ARBA00022984"/>
    </source>
</evidence>
<evidence type="ECO:0000256" key="3">
    <source>
        <dbReference type="ARBA" id="ARBA00022960"/>
    </source>
</evidence>
<dbReference type="InterPro" id="IPR001920">
    <property type="entry name" value="Asp/Glu_race"/>
</dbReference>
<accession>A0ABW3Z978</accession>
<evidence type="ECO:0000313" key="9">
    <source>
        <dbReference type="Proteomes" id="UP001597171"/>
    </source>
</evidence>
<dbReference type="HAMAP" id="MF_00258">
    <property type="entry name" value="Glu_racemase"/>
    <property type="match status" value="1"/>
</dbReference>
<dbReference type="SUPFAM" id="SSF53681">
    <property type="entry name" value="Aspartate/glutamate racemase"/>
    <property type="match status" value="2"/>
</dbReference>
<feature type="binding site" evidence="7">
    <location>
        <begin position="206"/>
        <end position="207"/>
    </location>
    <ligand>
        <name>substrate</name>
    </ligand>
</feature>
<organism evidence="8 9">
    <name type="scientific">Methylopila musalis</name>
    <dbReference type="NCBI Taxonomy" id="1134781"/>
    <lineage>
        <taxon>Bacteria</taxon>
        <taxon>Pseudomonadati</taxon>
        <taxon>Pseudomonadota</taxon>
        <taxon>Alphaproteobacteria</taxon>
        <taxon>Hyphomicrobiales</taxon>
        <taxon>Methylopilaceae</taxon>
        <taxon>Methylopila</taxon>
    </lineage>
</organism>